<keyword evidence="3" id="KW-1185">Reference proteome</keyword>
<accession>A0ABQ4QSJ9</accession>
<dbReference type="Proteomes" id="UP001055167">
    <property type="component" value="Unassembled WGS sequence"/>
</dbReference>
<protein>
    <submittedName>
        <fullName evidence="2">Uncharacterized protein</fullName>
    </submittedName>
</protein>
<comment type="caution">
    <text evidence="2">The sequence shown here is derived from an EMBL/GenBank/DDBJ whole genome shotgun (WGS) entry which is preliminary data.</text>
</comment>
<dbReference type="RefSeq" id="WP_128561456.1">
    <property type="nucleotide sequence ID" value="NZ_BPQH01000002.1"/>
</dbReference>
<gene>
    <name evidence="2" type="ORF">OPKNFCMD_0925</name>
</gene>
<reference evidence="2" key="2">
    <citation type="submission" date="2021-08" db="EMBL/GenBank/DDBJ databases">
        <authorList>
            <person name="Tani A."/>
            <person name="Ola A."/>
            <person name="Ogura Y."/>
            <person name="Katsura K."/>
            <person name="Hayashi T."/>
        </authorList>
    </citation>
    <scope>NUCLEOTIDE SEQUENCE</scope>
    <source>
        <strain evidence="2">KCTC 52305</strain>
    </source>
</reference>
<organism evidence="2 3">
    <name type="scientific">Methylobacterium crusticola</name>
    <dbReference type="NCBI Taxonomy" id="1697972"/>
    <lineage>
        <taxon>Bacteria</taxon>
        <taxon>Pseudomonadati</taxon>
        <taxon>Pseudomonadota</taxon>
        <taxon>Alphaproteobacteria</taxon>
        <taxon>Hyphomicrobiales</taxon>
        <taxon>Methylobacteriaceae</taxon>
        <taxon>Methylobacterium</taxon>
    </lineage>
</organism>
<proteinExistence type="predicted"/>
<sequence>MRQGRTPGAAARYHAPLLRKERADAHGRYRAGPAHDALALSLATLGPVLGAALLAVIGLALGS</sequence>
<evidence type="ECO:0000256" key="1">
    <source>
        <dbReference type="SAM" id="Phobius"/>
    </source>
</evidence>
<keyword evidence="1" id="KW-1133">Transmembrane helix</keyword>
<keyword evidence="1" id="KW-0812">Transmembrane</keyword>
<feature type="transmembrane region" description="Helical" evidence="1">
    <location>
        <begin position="37"/>
        <end position="61"/>
    </location>
</feature>
<reference evidence="2" key="1">
    <citation type="journal article" date="2021" name="Front. Microbiol.">
        <title>Comprehensive Comparative Genomics and Phenotyping of Methylobacterium Species.</title>
        <authorList>
            <person name="Alessa O."/>
            <person name="Ogura Y."/>
            <person name="Fujitani Y."/>
            <person name="Takami H."/>
            <person name="Hayashi T."/>
            <person name="Sahin N."/>
            <person name="Tani A."/>
        </authorList>
    </citation>
    <scope>NUCLEOTIDE SEQUENCE</scope>
    <source>
        <strain evidence="2">KCTC 52305</strain>
    </source>
</reference>
<keyword evidence="1" id="KW-0472">Membrane</keyword>
<evidence type="ECO:0000313" key="3">
    <source>
        <dbReference type="Proteomes" id="UP001055167"/>
    </source>
</evidence>
<name>A0ABQ4QSJ9_9HYPH</name>
<evidence type="ECO:0000313" key="2">
    <source>
        <dbReference type="EMBL" id="GJD48209.1"/>
    </source>
</evidence>
<dbReference type="EMBL" id="BPQH01000002">
    <property type="protein sequence ID" value="GJD48209.1"/>
    <property type="molecule type" value="Genomic_DNA"/>
</dbReference>